<evidence type="ECO:0000313" key="2">
    <source>
        <dbReference type="Proteomes" id="UP001165063"/>
    </source>
</evidence>
<organism evidence="1 2">
    <name type="scientific">Ambrosiozyma monospora</name>
    <name type="common">Yeast</name>
    <name type="synonym">Endomycopsis monosporus</name>
    <dbReference type="NCBI Taxonomy" id="43982"/>
    <lineage>
        <taxon>Eukaryota</taxon>
        <taxon>Fungi</taxon>
        <taxon>Dikarya</taxon>
        <taxon>Ascomycota</taxon>
        <taxon>Saccharomycotina</taxon>
        <taxon>Pichiomycetes</taxon>
        <taxon>Pichiales</taxon>
        <taxon>Pichiaceae</taxon>
        <taxon>Ambrosiozyma</taxon>
    </lineage>
</organism>
<protein>
    <submittedName>
        <fullName evidence="1">Unnamed protein product</fullName>
    </submittedName>
</protein>
<dbReference type="Proteomes" id="UP001165063">
    <property type="component" value="Unassembled WGS sequence"/>
</dbReference>
<accession>A0A9W6YW29</accession>
<name>A0A9W6YW29_AMBMO</name>
<dbReference type="Gene3D" id="3.80.10.10">
    <property type="entry name" value="Ribonuclease Inhibitor"/>
    <property type="match status" value="1"/>
</dbReference>
<dbReference type="EMBL" id="BSXU01003620">
    <property type="protein sequence ID" value="GMG40249.1"/>
    <property type="molecule type" value="Genomic_DNA"/>
</dbReference>
<dbReference type="InterPro" id="IPR032675">
    <property type="entry name" value="LRR_dom_sf"/>
</dbReference>
<comment type="caution">
    <text evidence="1">The sequence shown here is derived from an EMBL/GenBank/DDBJ whole genome shotgun (WGS) entry which is preliminary data.</text>
</comment>
<gene>
    <name evidence="1" type="ORF">Amon01_000601800</name>
</gene>
<sequence length="686" mass="79928">MASYHRRLKPSDPRRLSRTIIRLAPSNKTVITSWPRCDNDNLKNFKKIATGLPLDLLLFIHKIVLLGNYEFRALVRQFRTTDAFYDQCFSSIIADLNLVLTPVGLYVNFWKDIPEPCDYDKIVEHSKFIGKMDLYDMENFLFKPKPPHFHRLIIHMASQQYLLSYETARDMRRIKHTEIFQKSFSKEINSSKLVRFVDCYDELYVDCLDTLERLPLICQQKVVQLKTRHVNPVREIRDYLPNLRYLNIWIGSNDPYIVSRLILLMEMPHLQKLTLTLEESFNGITEEGIDVLAKLSKKPNFKILVELDTRFSDGPSHGWPLSLKCLSPYLSDLNLVLHPETRENTAPEISSFKNLEKYEFGFYKHSALHDCDFSLDSSSLKELVLLDNQYTSAYKFHLGTPNLTSLKMSKLTLTTLSSQSPFPESLTLLELNAVKFEIPVSLPESITSLLLKDDGFDDLYKINNLNNLKALRDIELSIYRIENMIGFINKLPETVSNMKLQITDPVPYDIIDRRTFCNLYQFQDMTNFSLEAPCKLFDLSIIPPQINTASFVFKSYINNSLDLYDARKIWHAEVDIVFNEEQYWRRGPGVISCYRREYRTGKMELIINLKQLNFDAVKCINVLDKDWSFGVVVLLDDVSKDTNRFQLSEFTTAKYVKLEVPYVTTNMRNCGMTKRYKSKFKQAPKG</sequence>
<proteinExistence type="predicted"/>
<dbReference type="SUPFAM" id="SSF52058">
    <property type="entry name" value="L domain-like"/>
    <property type="match status" value="1"/>
</dbReference>
<keyword evidence="2" id="KW-1185">Reference proteome</keyword>
<dbReference type="AlphaFoldDB" id="A0A9W6YW29"/>
<reference evidence="1" key="1">
    <citation type="submission" date="2023-04" db="EMBL/GenBank/DDBJ databases">
        <title>Ambrosiozyma monospora NBRC 1965.</title>
        <authorList>
            <person name="Ichikawa N."/>
            <person name="Sato H."/>
            <person name="Tonouchi N."/>
        </authorList>
    </citation>
    <scope>NUCLEOTIDE SEQUENCE</scope>
    <source>
        <strain evidence="1">NBRC 1965</strain>
    </source>
</reference>
<evidence type="ECO:0000313" key="1">
    <source>
        <dbReference type="EMBL" id="GMG40249.1"/>
    </source>
</evidence>